<evidence type="ECO:0000313" key="2">
    <source>
        <dbReference type="Proteomes" id="UP000743370"/>
    </source>
</evidence>
<sequence length="189" mass="18972">MVSGCQTTNVYTPFHFSDLLPFHGPTSSSSLVLSVLLPPCSPILPSVLSLLLPPCSPILPLSSLPFFPSVTTVASSVDASSAATSAATSATTASIGEPSVVAASAAAGSVALDPLVQIAMAKPLQIGEPSAVATSAADGSVALDPPPPFFPCISSSSSIAPDPPSFIYSCSSASSSYLIRCRSLTMLDL</sequence>
<proteinExistence type="predicted"/>
<dbReference type="EMBL" id="JABFOF010000007">
    <property type="protein sequence ID" value="KAG2390072.1"/>
    <property type="molecule type" value="Genomic_DNA"/>
</dbReference>
<evidence type="ECO:0000313" key="1">
    <source>
        <dbReference type="EMBL" id="KAG2390072.1"/>
    </source>
</evidence>
<name>A0A8T0K1N2_PHAAN</name>
<gene>
    <name evidence="1" type="ORF">HKW66_Vig0225230</name>
</gene>
<dbReference type="Proteomes" id="UP000743370">
    <property type="component" value="Unassembled WGS sequence"/>
</dbReference>
<organism evidence="1 2">
    <name type="scientific">Phaseolus angularis</name>
    <name type="common">Azuki bean</name>
    <name type="synonym">Vigna angularis</name>
    <dbReference type="NCBI Taxonomy" id="3914"/>
    <lineage>
        <taxon>Eukaryota</taxon>
        <taxon>Viridiplantae</taxon>
        <taxon>Streptophyta</taxon>
        <taxon>Embryophyta</taxon>
        <taxon>Tracheophyta</taxon>
        <taxon>Spermatophyta</taxon>
        <taxon>Magnoliopsida</taxon>
        <taxon>eudicotyledons</taxon>
        <taxon>Gunneridae</taxon>
        <taxon>Pentapetalae</taxon>
        <taxon>rosids</taxon>
        <taxon>fabids</taxon>
        <taxon>Fabales</taxon>
        <taxon>Fabaceae</taxon>
        <taxon>Papilionoideae</taxon>
        <taxon>50 kb inversion clade</taxon>
        <taxon>NPAAA clade</taxon>
        <taxon>indigoferoid/millettioid clade</taxon>
        <taxon>Phaseoleae</taxon>
        <taxon>Vigna</taxon>
    </lineage>
</organism>
<reference evidence="1 2" key="1">
    <citation type="submission" date="2020-05" db="EMBL/GenBank/DDBJ databases">
        <title>Vigna angularis (adzuki bean) Var. LongXiaoDou No. 4 denovo assembly.</title>
        <authorList>
            <person name="Xiang H."/>
        </authorList>
    </citation>
    <scope>NUCLEOTIDE SEQUENCE [LARGE SCALE GENOMIC DNA]</scope>
    <source>
        <tissue evidence="1">Leaf</tissue>
    </source>
</reference>
<accession>A0A8T0K1N2</accession>
<dbReference type="AlphaFoldDB" id="A0A8T0K1N2"/>
<comment type="caution">
    <text evidence="1">The sequence shown here is derived from an EMBL/GenBank/DDBJ whole genome shotgun (WGS) entry which is preliminary data.</text>
</comment>
<protein>
    <submittedName>
        <fullName evidence="1">Uncharacterized protein</fullName>
    </submittedName>
</protein>